<keyword evidence="2" id="KW-0597">Phosphoprotein</keyword>
<feature type="region of interest" description="Disordered" evidence="5">
    <location>
        <begin position="869"/>
        <end position="1124"/>
    </location>
</feature>
<dbReference type="Proteomes" id="UP001633002">
    <property type="component" value="Unassembled WGS sequence"/>
</dbReference>
<feature type="compositionally biased region" description="Acidic residues" evidence="5">
    <location>
        <begin position="113"/>
        <end position="139"/>
    </location>
</feature>
<evidence type="ECO:0000256" key="4">
    <source>
        <dbReference type="SAM" id="Coils"/>
    </source>
</evidence>
<evidence type="ECO:0000256" key="2">
    <source>
        <dbReference type="ARBA" id="ARBA00022553"/>
    </source>
</evidence>
<feature type="compositionally biased region" description="Basic residues" evidence="5">
    <location>
        <begin position="938"/>
        <end position="950"/>
    </location>
</feature>
<feature type="compositionally biased region" description="Basic residues" evidence="5">
    <location>
        <begin position="1000"/>
        <end position="1010"/>
    </location>
</feature>
<feature type="compositionally biased region" description="Polar residues" evidence="5">
    <location>
        <begin position="1090"/>
        <end position="1101"/>
    </location>
</feature>
<organism evidence="6 7">
    <name type="scientific">Riccia sorocarpa</name>
    <dbReference type="NCBI Taxonomy" id="122646"/>
    <lineage>
        <taxon>Eukaryota</taxon>
        <taxon>Viridiplantae</taxon>
        <taxon>Streptophyta</taxon>
        <taxon>Embryophyta</taxon>
        <taxon>Marchantiophyta</taxon>
        <taxon>Marchantiopsida</taxon>
        <taxon>Marchantiidae</taxon>
        <taxon>Marchantiales</taxon>
        <taxon>Ricciaceae</taxon>
        <taxon>Riccia</taxon>
    </lineage>
</organism>
<accession>A0ABD3GHM2</accession>
<dbReference type="GO" id="GO:0005730">
    <property type="term" value="C:nucleolus"/>
    <property type="evidence" value="ECO:0007669"/>
    <property type="project" value="UniProtKB-SubCell"/>
</dbReference>
<feature type="compositionally biased region" description="Basic and acidic residues" evidence="5">
    <location>
        <begin position="801"/>
        <end position="811"/>
    </location>
</feature>
<feature type="region of interest" description="Disordered" evidence="5">
    <location>
        <begin position="514"/>
        <end position="546"/>
    </location>
</feature>
<keyword evidence="4" id="KW-0175">Coiled coil</keyword>
<feature type="compositionally biased region" description="Gly residues" evidence="5">
    <location>
        <begin position="29"/>
        <end position="50"/>
    </location>
</feature>
<evidence type="ECO:0000256" key="1">
    <source>
        <dbReference type="ARBA" id="ARBA00004604"/>
    </source>
</evidence>
<feature type="region of interest" description="Disordered" evidence="5">
    <location>
        <begin position="1"/>
        <end position="238"/>
    </location>
</feature>
<feature type="compositionally biased region" description="Polar residues" evidence="5">
    <location>
        <begin position="914"/>
        <end position="930"/>
    </location>
</feature>
<dbReference type="InterPro" id="IPR006709">
    <property type="entry name" value="SSU_processome_Utp14"/>
</dbReference>
<feature type="region of interest" description="Disordered" evidence="5">
    <location>
        <begin position="765"/>
        <end position="856"/>
    </location>
</feature>
<evidence type="ECO:0000313" key="7">
    <source>
        <dbReference type="Proteomes" id="UP001633002"/>
    </source>
</evidence>
<evidence type="ECO:0000256" key="5">
    <source>
        <dbReference type="SAM" id="MobiDB-lite"/>
    </source>
</evidence>
<dbReference type="PANTHER" id="PTHR14150:SF12">
    <property type="entry name" value="U3 SMALL NUCLEOLAR RNA-ASSOCIATED PROTEIN 14 HOMOLOG A"/>
    <property type="match status" value="1"/>
</dbReference>
<feature type="compositionally biased region" description="Acidic residues" evidence="5">
    <location>
        <begin position="198"/>
        <end position="211"/>
    </location>
</feature>
<feature type="compositionally biased region" description="Basic and acidic residues" evidence="5">
    <location>
        <begin position="227"/>
        <end position="238"/>
    </location>
</feature>
<keyword evidence="3" id="KW-0539">Nucleus</keyword>
<dbReference type="EMBL" id="JBJQOH010000007">
    <property type="protein sequence ID" value="KAL3678692.1"/>
    <property type="molecule type" value="Genomic_DNA"/>
</dbReference>
<feature type="compositionally biased region" description="Acidic residues" evidence="5">
    <location>
        <begin position="76"/>
        <end position="93"/>
    </location>
</feature>
<dbReference type="Pfam" id="PF04615">
    <property type="entry name" value="Utp14"/>
    <property type="match status" value="2"/>
</dbReference>
<proteinExistence type="predicted"/>
<feature type="compositionally biased region" description="Basic and acidic residues" evidence="5">
    <location>
        <begin position="98"/>
        <end position="111"/>
    </location>
</feature>
<dbReference type="PANTHER" id="PTHR14150">
    <property type="entry name" value="U3 SMALL NUCLEOLAR RNA-ASSOCIATED PROTEIN 14"/>
    <property type="match status" value="1"/>
</dbReference>
<reference evidence="6 7" key="1">
    <citation type="submission" date="2024-09" db="EMBL/GenBank/DDBJ databases">
        <title>Chromosome-scale assembly of Riccia sorocarpa.</title>
        <authorList>
            <person name="Paukszto L."/>
        </authorList>
    </citation>
    <scope>NUCLEOTIDE SEQUENCE [LARGE SCALE GENOMIC DNA]</scope>
    <source>
        <strain evidence="6">LP-2024</strain>
        <tissue evidence="6">Aerial parts of the thallus</tissue>
    </source>
</reference>
<feature type="compositionally biased region" description="Basic and acidic residues" evidence="5">
    <location>
        <begin position="832"/>
        <end position="856"/>
    </location>
</feature>
<sequence length="1356" mass="149685">MARGRGGGSNPDRASVGKRGQGGRRGGRKSGGGESAKGGKGGKNVGGKSGRGPRLSNWLLKEIGVTEEKQNSDSEGLGDEVEGDVYEYEEGIPQEEQGANKRFDDVERMEYELPSDFEDEEIDEDEGSVGDEDEGSDDEEPHKSKRSEPKKKEISLQSDDDDDDDEGSDGEEDEEEEEDDDDEIGRAGKHKQGSLYSSEDEEDGDDEEDDDERHQRLLEAVTGISTRPEREGRAKKEQVITEAYPESEFNLNPGADGSAPITVEDLINPLHDATGFGALRKRMQELRKKSAPVKAPLHKVVQERINRQAGYRQTNKDVSTWVPIVKRNREAPTLVLNKREDAPPMTTATLASTFKPTTDFEKEITQLLNKSRLAETKVEEAENLELNKLTVEEVRERQARLAKMRHLLFRHEVKAKRVKKIKSKTYHRLMNKSDKAKAGYDLALSEADPEAAKAAAIKQEFLRAQERMTLKHKNQSRWAKRILKRGLKPQEDDGTRDAIADQLRTHALLTRKIHSATLDSSDDDDDAESSSEEEAAQDDEPTGLVLEKPNTKVLAKAKVAILKAIEEGEEDEIPKTGVFAIPFMARALEKKKKAAEMEAMAALEQLERAEAGGDPMALQDDYTKLENEERNPETTSSGKMAFGDVRRATENNGKRPQRTVVDHDHEELSDHIDDSDDERVERSMAGGVDMGEKALQVTYTSGNITMGVSTSRQSEDFRDNGYAFDFLDNLDRRTTSYSVGMEDVDLPVDKAPATSRASSVSKFAAGTDPLTSVGDLSSKTQDVERASQVKEVSTAASAEAAEAHEPERLMSERPASSGPDEHPLVPQPAVRVDNDGSAEDRRMEAAPKRLEDRKEKIIAKRLERRKNRKLRTAFGAATATDGPQVTWEMEDGPGHDSTLKKVDPTGETNDEARSSNGASTSDGTNATQGIETPGNGHISKRSLRKLRKRSKTEPVTPTTLELATTSGQDNIPSEKIVASTSYGRDASEGMESGTVNISKRGLRRLKKKRKVEAMISSQDASQDTNSVEKALVAIPGRPESNSIPSIGLEPSRDGKDASQGKETGSADSSRRRKRQSNNGSRIEAVPSTVEPATSNSPQDNGSADKIVVSIAGRPKTKPTTSNVELEPVKIEAQVEVRGEQDVQVPRVETHRKLLNAAIAAAATSFSDDESEHAQEAELPSDLMSQQALIRQAFAGDDVEAEFEQIKSQALDAEVPQGEAPVSLPGWGQWAYVQQKRGQPAWMQREEERLKKSRDEALGKRKDSKLRHVIISEKLDKKATKFHASTVPFPFKSKDVYERSVRMPIGREFNTDKVFRDMIRPAVIKSAGHIIDPIKRELQSVSDKTVDLEPKRKRGKK</sequence>
<feature type="compositionally biased region" description="Polar residues" evidence="5">
    <location>
        <begin position="953"/>
        <end position="971"/>
    </location>
</feature>
<gene>
    <name evidence="6" type="ORF">R1sor_021648</name>
</gene>
<comment type="caution">
    <text evidence="6">The sequence shown here is derived from an EMBL/GenBank/DDBJ whole genome shotgun (WGS) entry which is preliminary data.</text>
</comment>
<feature type="coiled-coil region" evidence="4">
    <location>
        <begin position="585"/>
        <end position="612"/>
    </location>
</feature>
<name>A0ABD3GHM2_9MARC</name>
<protein>
    <recommendedName>
        <fullName evidence="8">U3 small nucleolar RNA-associated protein 14</fullName>
    </recommendedName>
</protein>
<keyword evidence="7" id="KW-1185">Reference proteome</keyword>
<feature type="compositionally biased region" description="Basic and acidic residues" evidence="5">
    <location>
        <begin position="1050"/>
        <end position="1059"/>
    </location>
</feature>
<feature type="compositionally biased region" description="Acidic residues" evidence="5">
    <location>
        <begin position="158"/>
        <end position="183"/>
    </location>
</feature>
<evidence type="ECO:0000256" key="3">
    <source>
        <dbReference type="ARBA" id="ARBA00023242"/>
    </source>
</evidence>
<feature type="compositionally biased region" description="Acidic residues" evidence="5">
    <location>
        <begin position="520"/>
        <end position="541"/>
    </location>
</feature>
<comment type="subcellular location">
    <subcellularLocation>
        <location evidence="1">Nucleus</location>
        <location evidence="1">Nucleolus</location>
    </subcellularLocation>
</comment>
<evidence type="ECO:0000313" key="6">
    <source>
        <dbReference type="EMBL" id="KAL3678692.1"/>
    </source>
</evidence>
<feature type="compositionally biased region" description="Basic and acidic residues" evidence="5">
    <location>
        <begin position="892"/>
        <end position="904"/>
    </location>
</feature>
<feature type="compositionally biased region" description="Basic and acidic residues" evidence="5">
    <location>
        <begin position="140"/>
        <end position="154"/>
    </location>
</feature>
<feature type="compositionally biased region" description="Polar residues" evidence="5">
    <location>
        <begin position="1015"/>
        <end position="1027"/>
    </location>
</feature>
<evidence type="ECO:0008006" key="8">
    <source>
        <dbReference type="Google" id="ProtNLM"/>
    </source>
</evidence>